<dbReference type="SUPFAM" id="SSF52540">
    <property type="entry name" value="P-loop containing nucleoside triphosphate hydrolases"/>
    <property type="match status" value="1"/>
</dbReference>
<keyword evidence="6" id="KW-0597">Phosphoprotein</keyword>
<dbReference type="KEGG" id="pace:A6070_03485"/>
<dbReference type="OrthoDB" id="9814761at2"/>
<feature type="domain" description="Sigma-54 factor interaction" evidence="7">
    <location>
        <begin position="267"/>
        <end position="496"/>
    </location>
</feature>
<keyword evidence="1" id="KW-0547">Nucleotide-binding</keyword>
<organism evidence="9 10">
    <name type="scientific">Syntrophotalea acetylenica</name>
    <name type="common">Pelobacter acetylenicus</name>
    <dbReference type="NCBI Taxonomy" id="29542"/>
    <lineage>
        <taxon>Bacteria</taxon>
        <taxon>Pseudomonadati</taxon>
        <taxon>Thermodesulfobacteriota</taxon>
        <taxon>Desulfuromonadia</taxon>
        <taxon>Desulfuromonadales</taxon>
        <taxon>Syntrophotaleaceae</taxon>
        <taxon>Syntrophotalea</taxon>
    </lineage>
</organism>
<dbReference type="InterPro" id="IPR002197">
    <property type="entry name" value="HTH_Fis"/>
</dbReference>
<keyword evidence="5" id="KW-0804">Transcription</keyword>
<dbReference type="FunFam" id="3.40.50.300:FF:000006">
    <property type="entry name" value="DNA-binding transcriptional regulator NtrC"/>
    <property type="match status" value="1"/>
</dbReference>
<evidence type="ECO:0000313" key="10">
    <source>
        <dbReference type="Proteomes" id="UP000182264"/>
    </source>
</evidence>
<proteinExistence type="predicted"/>
<sequence>MNTDVEVSGRILVVDDEKCLRFSFERFLSAEGYRVSTAADFEEALGQLRNGKFDLIFSDIVLGGHSGIELLRILRERDQNTPVIMVTGFPNVETASEAVRLGAYDYISKPVVKKDLLQVARSALKYKRAIDRESETRTNLAAIFESVRDGLVSVDCSEVVTDFNGAARKICGLAEDDRGEKIGSLAMLCSGRCRELLDRTLEQRRPLTLERMTCEHLERPEQVVSLSTAPLQNRDGDFFGAVMVIRDETRLNDLERSLNQRQSFHRMIGQGRRMQELYGFIENLAQVPSTVLILGESGTGKELVAEALHLSGTRKKRPLVKVNCAALSDTLLESELFGHVKGSFTGAIKDHVGRFQRADGGTIFLDEIGDISPRMQLRLLRVLQEKEVERIGDATPIKVDVRIVAATNQDLEEKVRRGEFRQDLYYRLKVITMQLPALRERKEDIPCLVDHFIRHYNQELGRNLQGVSAEALQALQNYDWPGNVRQLEHAVEHILIHCMEPVATLHHLPQEVLQARLSTSKPDGEPENDERQAILAALRKTDWNKAKAARLLGIDRKTLYRKIEKFQLLDPGEVA</sequence>
<dbReference type="Gene3D" id="1.10.10.60">
    <property type="entry name" value="Homeodomain-like"/>
    <property type="match status" value="1"/>
</dbReference>
<dbReference type="InterPro" id="IPR009057">
    <property type="entry name" value="Homeodomain-like_sf"/>
</dbReference>
<dbReference type="Gene3D" id="3.30.450.20">
    <property type="entry name" value="PAS domain"/>
    <property type="match status" value="1"/>
</dbReference>
<dbReference type="PANTHER" id="PTHR32071">
    <property type="entry name" value="TRANSCRIPTIONAL REGULATORY PROTEIN"/>
    <property type="match status" value="1"/>
</dbReference>
<dbReference type="InterPro" id="IPR035965">
    <property type="entry name" value="PAS-like_dom_sf"/>
</dbReference>
<dbReference type="PANTHER" id="PTHR32071:SF113">
    <property type="entry name" value="ALGINATE BIOSYNTHESIS TRANSCRIPTIONAL REGULATORY PROTEIN ALGB"/>
    <property type="match status" value="1"/>
</dbReference>
<dbReference type="PROSITE" id="PS50045">
    <property type="entry name" value="SIGMA54_INTERACT_4"/>
    <property type="match status" value="1"/>
</dbReference>
<dbReference type="GO" id="GO:0006355">
    <property type="term" value="P:regulation of DNA-templated transcription"/>
    <property type="evidence" value="ECO:0007669"/>
    <property type="project" value="InterPro"/>
</dbReference>
<dbReference type="InterPro" id="IPR002078">
    <property type="entry name" value="Sigma_54_int"/>
</dbReference>
<evidence type="ECO:0000256" key="6">
    <source>
        <dbReference type="PROSITE-ProRule" id="PRU00169"/>
    </source>
</evidence>
<accession>A0A1L3GH24</accession>
<feature type="modified residue" description="4-aspartylphosphate" evidence="6">
    <location>
        <position position="59"/>
    </location>
</feature>
<name>A0A1L3GH24_SYNAC</name>
<dbReference type="SMART" id="SM00382">
    <property type="entry name" value="AAA"/>
    <property type="match status" value="1"/>
</dbReference>
<evidence type="ECO:0000259" key="7">
    <source>
        <dbReference type="PROSITE" id="PS50045"/>
    </source>
</evidence>
<dbReference type="PROSITE" id="PS00676">
    <property type="entry name" value="SIGMA54_INTERACT_2"/>
    <property type="match status" value="1"/>
</dbReference>
<dbReference type="Gene3D" id="3.40.50.300">
    <property type="entry name" value="P-loop containing nucleotide triphosphate hydrolases"/>
    <property type="match status" value="1"/>
</dbReference>
<dbReference type="GO" id="GO:0000160">
    <property type="term" value="P:phosphorelay signal transduction system"/>
    <property type="evidence" value="ECO:0007669"/>
    <property type="project" value="InterPro"/>
</dbReference>
<evidence type="ECO:0000256" key="5">
    <source>
        <dbReference type="ARBA" id="ARBA00023163"/>
    </source>
</evidence>
<dbReference type="Pfam" id="PF00158">
    <property type="entry name" value="Sigma54_activat"/>
    <property type="match status" value="1"/>
</dbReference>
<dbReference type="InterPro" id="IPR058031">
    <property type="entry name" value="AAA_lid_NorR"/>
</dbReference>
<dbReference type="InterPro" id="IPR011006">
    <property type="entry name" value="CheY-like_superfamily"/>
</dbReference>
<dbReference type="SUPFAM" id="SSF52172">
    <property type="entry name" value="CheY-like"/>
    <property type="match status" value="1"/>
</dbReference>
<dbReference type="STRING" id="29542.A6070_03485"/>
<evidence type="ECO:0000256" key="3">
    <source>
        <dbReference type="ARBA" id="ARBA00023015"/>
    </source>
</evidence>
<dbReference type="CDD" id="cd00009">
    <property type="entry name" value="AAA"/>
    <property type="match status" value="1"/>
</dbReference>
<dbReference type="NCBIfam" id="TIGR00229">
    <property type="entry name" value="sensory_box"/>
    <property type="match status" value="1"/>
</dbReference>
<dbReference type="GO" id="GO:0043565">
    <property type="term" value="F:sequence-specific DNA binding"/>
    <property type="evidence" value="ECO:0007669"/>
    <property type="project" value="InterPro"/>
</dbReference>
<dbReference type="SUPFAM" id="SSF46689">
    <property type="entry name" value="Homeodomain-like"/>
    <property type="match status" value="1"/>
</dbReference>
<evidence type="ECO:0000256" key="1">
    <source>
        <dbReference type="ARBA" id="ARBA00022741"/>
    </source>
</evidence>
<dbReference type="InterPro" id="IPR027417">
    <property type="entry name" value="P-loop_NTPase"/>
</dbReference>
<reference evidence="9 10" key="1">
    <citation type="journal article" date="2017" name="Genome Announc.">
        <title>Complete Genome Sequences of Two Acetylene-Fermenting Pelobacter acetylenicus Strains.</title>
        <authorList>
            <person name="Sutton J.M."/>
            <person name="Baesman S.M."/>
            <person name="Fierst J.L."/>
            <person name="Poret-Peterson A.T."/>
            <person name="Oremland R.S."/>
            <person name="Dunlap D.S."/>
            <person name="Akob D.M."/>
        </authorList>
    </citation>
    <scope>NUCLEOTIDE SEQUENCE [LARGE SCALE GENOMIC DNA]</scope>
    <source>
        <strain evidence="9 10">DSM 3247</strain>
    </source>
</reference>
<keyword evidence="10" id="KW-1185">Reference proteome</keyword>
<evidence type="ECO:0000256" key="4">
    <source>
        <dbReference type="ARBA" id="ARBA00023125"/>
    </source>
</evidence>
<dbReference type="AlphaFoldDB" id="A0A1L3GH24"/>
<keyword evidence="4" id="KW-0238">DNA-binding</keyword>
<dbReference type="PRINTS" id="PR01590">
    <property type="entry name" value="HTHFIS"/>
</dbReference>
<gene>
    <name evidence="9" type="ORF">A7E75_09505</name>
</gene>
<dbReference type="InterPro" id="IPR001789">
    <property type="entry name" value="Sig_transdc_resp-reg_receiver"/>
</dbReference>
<dbReference type="PROSITE" id="PS50110">
    <property type="entry name" value="RESPONSE_REGULATORY"/>
    <property type="match status" value="1"/>
</dbReference>
<protein>
    <submittedName>
        <fullName evidence="9">Sigma-54-dependent Fis family transcriptional regulator</fullName>
    </submittedName>
</protein>
<dbReference type="RefSeq" id="WP_072287083.1">
    <property type="nucleotide sequence ID" value="NZ_CP015455.1"/>
</dbReference>
<dbReference type="InterPro" id="IPR013656">
    <property type="entry name" value="PAS_4"/>
</dbReference>
<dbReference type="EMBL" id="CP015518">
    <property type="protein sequence ID" value="APG25234.1"/>
    <property type="molecule type" value="Genomic_DNA"/>
</dbReference>
<dbReference type="PROSITE" id="PS00688">
    <property type="entry name" value="SIGMA54_INTERACT_3"/>
    <property type="match status" value="1"/>
</dbReference>
<dbReference type="InterPro" id="IPR025943">
    <property type="entry name" value="Sigma_54_int_dom_ATP-bd_2"/>
</dbReference>
<dbReference type="Proteomes" id="UP000182264">
    <property type="component" value="Chromosome"/>
</dbReference>
<dbReference type="SMART" id="SM00091">
    <property type="entry name" value="PAS"/>
    <property type="match status" value="1"/>
</dbReference>
<dbReference type="Pfam" id="PF02954">
    <property type="entry name" value="HTH_8"/>
    <property type="match status" value="1"/>
</dbReference>
<dbReference type="Gene3D" id="3.40.50.2300">
    <property type="match status" value="1"/>
</dbReference>
<dbReference type="Gene3D" id="1.10.8.60">
    <property type="match status" value="1"/>
</dbReference>
<dbReference type="InterPro" id="IPR025662">
    <property type="entry name" value="Sigma_54_int_dom_ATP-bd_1"/>
</dbReference>
<feature type="domain" description="Response regulatory" evidence="8">
    <location>
        <begin position="10"/>
        <end position="124"/>
    </location>
</feature>
<dbReference type="InterPro" id="IPR025944">
    <property type="entry name" value="Sigma_54_int_dom_CS"/>
</dbReference>
<keyword evidence="2" id="KW-0067">ATP-binding</keyword>
<dbReference type="SMART" id="SM00448">
    <property type="entry name" value="REC"/>
    <property type="match status" value="1"/>
</dbReference>
<keyword evidence="3" id="KW-0805">Transcription regulation</keyword>
<dbReference type="Pfam" id="PF00072">
    <property type="entry name" value="Response_reg"/>
    <property type="match status" value="1"/>
</dbReference>
<dbReference type="InterPro" id="IPR003593">
    <property type="entry name" value="AAA+_ATPase"/>
</dbReference>
<dbReference type="InterPro" id="IPR000014">
    <property type="entry name" value="PAS"/>
</dbReference>
<dbReference type="Pfam" id="PF25601">
    <property type="entry name" value="AAA_lid_14"/>
    <property type="match status" value="1"/>
</dbReference>
<dbReference type="GO" id="GO:0005524">
    <property type="term" value="F:ATP binding"/>
    <property type="evidence" value="ECO:0007669"/>
    <property type="project" value="UniProtKB-KW"/>
</dbReference>
<dbReference type="PROSITE" id="PS00675">
    <property type="entry name" value="SIGMA54_INTERACT_1"/>
    <property type="match status" value="1"/>
</dbReference>
<dbReference type="SUPFAM" id="SSF55785">
    <property type="entry name" value="PYP-like sensor domain (PAS domain)"/>
    <property type="match status" value="1"/>
</dbReference>
<evidence type="ECO:0000256" key="2">
    <source>
        <dbReference type="ARBA" id="ARBA00022840"/>
    </source>
</evidence>
<evidence type="ECO:0000313" key="9">
    <source>
        <dbReference type="EMBL" id="APG25234.1"/>
    </source>
</evidence>
<evidence type="ECO:0000259" key="8">
    <source>
        <dbReference type="PROSITE" id="PS50110"/>
    </source>
</evidence>
<dbReference type="Pfam" id="PF08448">
    <property type="entry name" value="PAS_4"/>
    <property type="match status" value="1"/>
</dbReference>